<feature type="transmembrane region" description="Helical" evidence="1">
    <location>
        <begin position="107"/>
        <end position="127"/>
    </location>
</feature>
<evidence type="ECO:0000256" key="1">
    <source>
        <dbReference type="SAM" id="Phobius"/>
    </source>
</evidence>
<keyword evidence="1" id="KW-0812">Transmembrane</keyword>
<evidence type="ECO:0000313" key="3">
    <source>
        <dbReference type="EMBL" id="MBD5778099.1"/>
    </source>
</evidence>
<accession>A0A927F570</accession>
<keyword evidence="4" id="KW-1185">Reference proteome</keyword>
<dbReference type="Pfam" id="PF04892">
    <property type="entry name" value="VanZ"/>
    <property type="match status" value="1"/>
</dbReference>
<dbReference type="NCBIfam" id="NF037970">
    <property type="entry name" value="vanZ_1"/>
    <property type="match status" value="1"/>
</dbReference>
<dbReference type="RefSeq" id="WP_191615224.1">
    <property type="nucleotide sequence ID" value="NZ_JACYFG010000002.1"/>
</dbReference>
<feature type="transmembrane region" description="Helical" evidence="1">
    <location>
        <begin position="7"/>
        <end position="27"/>
    </location>
</feature>
<dbReference type="Proteomes" id="UP000622317">
    <property type="component" value="Unassembled WGS sequence"/>
</dbReference>
<comment type="caution">
    <text evidence="3">The sequence shown here is derived from an EMBL/GenBank/DDBJ whole genome shotgun (WGS) entry which is preliminary data.</text>
</comment>
<dbReference type="EMBL" id="JACYFG010000002">
    <property type="protein sequence ID" value="MBD5778099.1"/>
    <property type="molecule type" value="Genomic_DNA"/>
</dbReference>
<evidence type="ECO:0000313" key="4">
    <source>
        <dbReference type="Proteomes" id="UP000622317"/>
    </source>
</evidence>
<feature type="domain" description="VanZ-like" evidence="2">
    <location>
        <begin position="31"/>
        <end position="121"/>
    </location>
</feature>
<evidence type="ECO:0000259" key="2">
    <source>
        <dbReference type="Pfam" id="PF04892"/>
    </source>
</evidence>
<organism evidence="3 4">
    <name type="scientific">Pelagicoccus enzymogenes</name>
    <dbReference type="NCBI Taxonomy" id="2773457"/>
    <lineage>
        <taxon>Bacteria</taxon>
        <taxon>Pseudomonadati</taxon>
        <taxon>Verrucomicrobiota</taxon>
        <taxon>Opitutia</taxon>
        <taxon>Puniceicoccales</taxon>
        <taxon>Pelagicoccaceae</taxon>
        <taxon>Pelagicoccus</taxon>
    </lineage>
</organism>
<proteinExistence type="predicted"/>
<reference evidence="3" key="1">
    <citation type="submission" date="2020-09" db="EMBL/GenBank/DDBJ databases">
        <title>Pelagicoccus enzymogenes sp. nov. with an EPS production, isolated from marine sediment.</title>
        <authorList>
            <person name="Feng X."/>
        </authorList>
    </citation>
    <scope>NUCLEOTIDE SEQUENCE</scope>
    <source>
        <strain evidence="3">NFK12</strain>
    </source>
</reference>
<keyword evidence="1" id="KW-0472">Membrane</keyword>
<dbReference type="PANTHER" id="PTHR28008">
    <property type="entry name" value="DOMAIN PROTEIN, PUTATIVE (AFU_ORTHOLOGUE AFUA_3G10980)-RELATED"/>
    <property type="match status" value="1"/>
</dbReference>
<keyword evidence="1" id="KW-1133">Transmembrane helix</keyword>
<dbReference type="InterPro" id="IPR006976">
    <property type="entry name" value="VanZ-like"/>
</dbReference>
<sequence>MSKRRIITLAATCCAIAFLVFTVWIIHEANIGRDNILFKTVRATPYGDKIGHFFLAGILTLTANFLFRHRCWRLARLSVPYGSILILAIAIIEEASQYFLPTRSLDIYDALANFAGILAFSVPAILWPRPAKSELADHRQDRR</sequence>
<gene>
    <name evidence="3" type="primary">vanZ</name>
    <name evidence="3" type="ORF">IEN85_01145</name>
</gene>
<protein>
    <submittedName>
        <fullName evidence="3">VanZ family protein</fullName>
    </submittedName>
</protein>
<dbReference type="AlphaFoldDB" id="A0A927F570"/>
<name>A0A927F570_9BACT</name>
<dbReference type="PANTHER" id="PTHR28008:SF1">
    <property type="entry name" value="DOMAIN PROTEIN, PUTATIVE (AFU_ORTHOLOGUE AFUA_3G10980)-RELATED"/>
    <property type="match status" value="1"/>
</dbReference>
<feature type="transmembrane region" description="Helical" evidence="1">
    <location>
        <begin position="74"/>
        <end position="92"/>
    </location>
</feature>
<feature type="transmembrane region" description="Helical" evidence="1">
    <location>
        <begin position="50"/>
        <end position="67"/>
    </location>
</feature>